<dbReference type="Proteomes" id="UP001058514">
    <property type="component" value="Chromosome"/>
</dbReference>
<feature type="transmembrane region" description="Helical" evidence="1">
    <location>
        <begin position="86"/>
        <end position="105"/>
    </location>
</feature>
<feature type="transmembrane region" description="Helical" evidence="1">
    <location>
        <begin position="61"/>
        <end position="80"/>
    </location>
</feature>
<organism evidence="2 4">
    <name type="scientific">Leisingera aquaemixtae</name>
    <dbReference type="NCBI Taxonomy" id="1396826"/>
    <lineage>
        <taxon>Bacteria</taxon>
        <taxon>Pseudomonadati</taxon>
        <taxon>Pseudomonadota</taxon>
        <taxon>Alphaproteobacteria</taxon>
        <taxon>Rhodobacterales</taxon>
        <taxon>Roseobacteraceae</taxon>
        <taxon>Leisingera</taxon>
    </lineage>
</organism>
<dbReference type="EMBL" id="CYSR01000031">
    <property type="protein sequence ID" value="CUI01595.1"/>
    <property type="molecule type" value="Genomic_DNA"/>
</dbReference>
<evidence type="ECO:0000256" key="1">
    <source>
        <dbReference type="SAM" id="Phobius"/>
    </source>
</evidence>
<reference evidence="2 4" key="1">
    <citation type="submission" date="2015-09" db="EMBL/GenBank/DDBJ databases">
        <authorList>
            <consortium name="Swine Surveillance"/>
        </authorList>
    </citation>
    <scope>NUCLEOTIDE SEQUENCE [LARGE SCALE GENOMIC DNA]</scope>
    <source>
        <strain evidence="2 4">CECT 8399</strain>
    </source>
</reference>
<dbReference type="RefSeq" id="WP_058287579.1">
    <property type="nucleotide sequence ID" value="NZ_CP041159.1"/>
</dbReference>
<gene>
    <name evidence="3" type="ORF">K3718_00230</name>
    <name evidence="2" type="ORF">PHA8399_03740</name>
</gene>
<sequence length="110" mass="11670">MTAIFEEIRRLEAARKKGWISASEYAVAKGRLLETVEDATVLPPFQAAPQRRAVSSDAPGPWGLMLIGLLGAGVLTFIAGQVIGDLSIAFTLVASVFAAIVIAAFRRLEG</sequence>
<dbReference type="AlphaFoldDB" id="A0A0P1HE07"/>
<keyword evidence="1" id="KW-0812">Transmembrane</keyword>
<accession>A0A0P1HE07</accession>
<keyword evidence="1" id="KW-1133">Transmembrane helix</keyword>
<dbReference type="STRING" id="1396826.PHA8399_03740"/>
<dbReference type="Proteomes" id="UP000051326">
    <property type="component" value="Unassembled WGS sequence"/>
</dbReference>
<name>A0A0P1HE07_9RHOB</name>
<evidence type="ECO:0000313" key="5">
    <source>
        <dbReference type="Proteomes" id="UP001058514"/>
    </source>
</evidence>
<dbReference type="EMBL" id="CP081051">
    <property type="protein sequence ID" value="UWQ41564.1"/>
    <property type="molecule type" value="Genomic_DNA"/>
</dbReference>
<proteinExistence type="predicted"/>
<reference evidence="3" key="2">
    <citation type="submission" date="2021-08" db="EMBL/GenBank/DDBJ databases">
        <authorList>
            <person name="Nwanade C."/>
            <person name="Wang M."/>
            <person name="Masoudi A."/>
            <person name="Yu Z."/>
            <person name="Liu J."/>
        </authorList>
    </citation>
    <scope>NUCLEOTIDE SEQUENCE</scope>
    <source>
        <strain evidence="3">S166</strain>
    </source>
</reference>
<keyword evidence="1" id="KW-0472">Membrane</keyword>
<protein>
    <submittedName>
        <fullName evidence="3">SHOCT domain-containing protein</fullName>
    </submittedName>
</protein>
<evidence type="ECO:0000313" key="3">
    <source>
        <dbReference type="EMBL" id="UWQ41564.1"/>
    </source>
</evidence>
<keyword evidence="5" id="KW-1185">Reference proteome</keyword>
<evidence type="ECO:0000313" key="4">
    <source>
        <dbReference type="Proteomes" id="UP000051326"/>
    </source>
</evidence>
<evidence type="ECO:0000313" key="2">
    <source>
        <dbReference type="EMBL" id="CUI01595.1"/>
    </source>
</evidence>